<gene>
    <name evidence="1" type="ORF">FA047_06235</name>
</gene>
<comment type="caution">
    <text evidence="1">The sequence shown here is derived from an EMBL/GenBank/DDBJ whole genome shotgun (WGS) entry which is preliminary data.</text>
</comment>
<sequence length="148" mass="16510">MKLLYTIKPYLLGLLITLLLASCAKENEEFIFVHKSNMITQMTCKASHSGGEFRGEIYEFNKEGKLMEASATQGELEGGYGLILFPISATLAKDIDLTSIYLKATVTYDELITPSLSGRHNISGDGIIITVTSGERTKRQYRIRGYFE</sequence>
<dbReference type="Proteomes" id="UP000307244">
    <property type="component" value="Unassembled WGS sequence"/>
</dbReference>
<name>A0A4U1CQP4_9SPHI</name>
<dbReference type="RefSeq" id="WP_136835084.1">
    <property type="nucleotide sequence ID" value="NZ_SWBQ01000001.1"/>
</dbReference>
<keyword evidence="2" id="KW-1185">Reference proteome</keyword>
<dbReference type="PROSITE" id="PS51257">
    <property type="entry name" value="PROKAR_LIPOPROTEIN"/>
    <property type="match status" value="1"/>
</dbReference>
<protein>
    <recommendedName>
        <fullName evidence="3">Lipoprotein</fullName>
    </recommendedName>
</protein>
<dbReference type="EMBL" id="SWBQ01000001">
    <property type="protein sequence ID" value="TKC09676.1"/>
    <property type="molecule type" value="Genomic_DNA"/>
</dbReference>
<proteinExistence type="predicted"/>
<accession>A0A4U1CQP4</accession>
<reference evidence="1 2" key="1">
    <citation type="submission" date="2019-04" db="EMBL/GenBank/DDBJ databases">
        <title>Pedobacter sp. RP-3-15 sp. nov., isolated from Arctic soil.</title>
        <authorList>
            <person name="Dahal R.H."/>
            <person name="Kim D.-U."/>
        </authorList>
    </citation>
    <scope>NUCLEOTIDE SEQUENCE [LARGE SCALE GENOMIC DNA]</scope>
    <source>
        <strain evidence="1 2">RP-3-15</strain>
    </source>
</reference>
<evidence type="ECO:0000313" key="1">
    <source>
        <dbReference type="EMBL" id="TKC09676.1"/>
    </source>
</evidence>
<evidence type="ECO:0000313" key="2">
    <source>
        <dbReference type="Proteomes" id="UP000307244"/>
    </source>
</evidence>
<dbReference type="AlphaFoldDB" id="A0A4U1CQP4"/>
<evidence type="ECO:0008006" key="3">
    <source>
        <dbReference type="Google" id="ProtNLM"/>
    </source>
</evidence>
<organism evidence="1 2">
    <name type="scientific">Pedobacter frigoris</name>
    <dbReference type="NCBI Taxonomy" id="2571272"/>
    <lineage>
        <taxon>Bacteria</taxon>
        <taxon>Pseudomonadati</taxon>
        <taxon>Bacteroidota</taxon>
        <taxon>Sphingobacteriia</taxon>
        <taxon>Sphingobacteriales</taxon>
        <taxon>Sphingobacteriaceae</taxon>
        <taxon>Pedobacter</taxon>
    </lineage>
</organism>
<dbReference type="OrthoDB" id="1044708at2"/>